<dbReference type="VEuPathDB" id="FungiDB:MPH_04836"/>
<evidence type="ECO:0000313" key="2">
    <source>
        <dbReference type="Proteomes" id="UP000007129"/>
    </source>
</evidence>
<dbReference type="Proteomes" id="UP000007129">
    <property type="component" value="Unassembled WGS sequence"/>
</dbReference>
<dbReference type="EMBL" id="AHHD01000221">
    <property type="protein sequence ID" value="EKG17887.1"/>
    <property type="molecule type" value="Genomic_DNA"/>
</dbReference>
<comment type="caution">
    <text evidence="1">The sequence shown here is derived from an EMBL/GenBank/DDBJ whole genome shotgun (WGS) entry which is preliminary data.</text>
</comment>
<dbReference type="AlphaFoldDB" id="K2RYT7"/>
<dbReference type="HOGENOM" id="CLU_2061943_0_0_1"/>
<gene>
    <name evidence="1" type="ORF">MPH_04836</name>
</gene>
<organism evidence="1 2">
    <name type="scientific">Macrophomina phaseolina (strain MS6)</name>
    <name type="common">Charcoal rot fungus</name>
    <dbReference type="NCBI Taxonomy" id="1126212"/>
    <lineage>
        <taxon>Eukaryota</taxon>
        <taxon>Fungi</taxon>
        <taxon>Dikarya</taxon>
        <taxon>Ascomycota</taxon>
        <taxon>Pezizomycotina</taxon>
        <taxon>Dothideomycetes</taxon>
        <taxon>Dothideomycetes incertae sedis</taxon>
        <taxon>Botryosphaeriales</taxon>
        <taxon>Botryosphaeriaceae</taxon>
        <taxon>Macrophomina</taxon>
    </lineage>
</organism>
<name>K2RYT7_MACPH</name>
<reference evidence="1 2" key="1">
    <citation type="journal article" date="2012" name="BMC Genomics">
        <title>Tools to kill: Genome of one of the most destructive plant pathogenic fungi Macrophomina phaseolina.</title>
        <authorList>
            <person name="Islam M.S."/>
            <person name="Haque M.S."/>
            <person name="Islam M.M."/>
            <person name="Emdad E.M."/>
            <person name="Halim A."/>
            <person name="Hossen Q.M.M."/>
            <person name="Hossain M.Z."/>
            <person name="Ahmed B."/>
            <person name="Rahim S."/>
            <person name="Rahman M.S."/>
            <person name="Alam M.M."/>
            <person name="Hou S."/>
            <person name="Wan X."/>
            <person name="Saito J.A."/>
            <person name="Alam M."/>
        </authorList>
    </citation>
    <scope>NUCLEOTIDE SEQUENCE [LARGE SCALE GENOMIC DNA]</scope>
    <source>
        <strain evidence="1 2">MS6</strain>
    </source>
</reference>
<proteinExistence type="predicted"/>
<sequence length="119" mass="13592">MSTERQYPHTVFWHIAVHLLIGEGRDYRQIHLGHMALDVGAHPVLRWSLAQRTSSIHEDIKHGETRLSSPLGLERQVQEFTIYTPHTVQKCRGGGRLCFRFEIACESGFLLGWSREGVG</sequence>
<accession>K2RYT7</accession>
<dbReference type="InParanoid" id="K2RYT7"/>
<protein>
    <submittedName>
        <fullName evidence="1">Uncharacterized protein</fullName>
    </submittedName>
</protein>
<evidence type="ECO:0000313" key="1">
    <source>
        <dbReference type="EMBL" id="EKG17887.1"/>
    </source>
</evidence>